<proteinExistence type="predicted"/>
<reference evidence="1" key="2">
    <citation type="submission" date="2025-09" db="UniProtKB">
        <authorList>
            <consortium name="Ensembl"/>
        </authorList>
    </citation>
    <scope>IDENTIFICATION</scope>
</reference>
<sequence length="50" mass="5438">MKGSGKVLTLHFSFAALPSTRTTSLSSCRILGGPFFCSSLSDLDEKHRHL</sequence>
<accession>A0A669DXK2</accession>
<evidence type="ECO:0000313" key="2">
    <source>
        <dbReference type="Proteomes" id="UP000005207"/>
    </source>
</evidence>
<dbReference type="Ensembl" id="ENSONIT00000060997.1">
    <property type="protein sequence ID" value="ENSONIP00000065550.1"/>
    <property type="gene ID" value="ENSONIG00000028711.1"/>
</dbReference>
<keyword evidence="2" id="KW-1185">Reference proteome</keyword>
<dbReference type="GeneTree" id="ENSGT00940000177166"/>
<dbReference type="OMA" id="LYEKRHE"/>
<dbReference type="InParanoid" id="A0A669DXK2"/>
<reference evidence="1" key="1">
    <citation type="submission" date="2025-08" db="UniProtKB">
        <authorList>
            <consortium name="Ensembl"/>
        </authorList>
    </citation>
    <scope>IDENTIFICATION</scope>
</reference>
<evidence type="ECO:0000313" key="1">
    <source>
        <dbReference type="Ensembl" id="ENSONIP00000065550.1"/>
    </source>
</evidence>
<name>A0A669DXK2_ORENI</name>
<organism evidence="1 2">
    <name type="scientific">Oreochromis niloticus</name>
    <name type="common">Nile tilapia</name>
    <name type="synonym">Tilapia nilotica</name>
    <dbReference type="NCBI Taxonomy" id="8128"/>
    <lineage>
        <taxon>Eukaryota</taxon>
        <taxon>Metazoa</taxon>
        <taxon>Chordata</taxon>
        <taxon>Craniata</taxon>
        <taxon>Vertebrata</taxon>
        <taxon>Euteleostomi</taxon>
        <taxon>Actinopterygii</taxon>
        <taxon>Neopterygii</taxon>
        <taxon>Teleostei</taxon>
        <taxon>Neoteleostei</taxon>
        <taxon>Acanthomorphata</taxon>
        <taxon>Ovalentaria</taxon>
        <taxon>Cichlomorphae</taxon>
        <taxon>Cichliformes</taxon>
        <taxon>Cichlidae</taxon>
        <taxon>African cichlids</taxon>
        <taxon>Pseudocrenilabrinae</taxon>
        <taxon>Oreochromini</taxon>
        <taxon>Oreochromis</taxon>
    </lineage>
</organism>
<dbReference type="AlphaFoldDB" id="A0A669DXK2"/>
<dbReference type="Proteomes" id="UP000005207">
    <property type="component" value="Unplaced"/>
</dbReference>
<protein>
    <submittedName>
        <fullName evidence="1">Uncharacterized protein</fullName>
    </submittedName>
</protein>